<evidence type="ECO:0000313" key="3">
    <source>
        <dbReference type="Proteomes" id="UP000050525"/>
    </source>
</evidence>
<evidence type="ECO:0000313" key="2">
    <source>
        <dbReference type="EMBL" id="KYO28799.1"/>
    </source>
</evidence>
<keyword evidence="3" id="KW-1185">Reference proteome</keyword>
<accession>A0A151MWI2</accession>
<name>A0A151MWI2_ALLMI</name>
<feature type="compositionally biased region" description="Basic and acidic residues" evidence="1">
    <location>
        <begin position="65"/>
        <end position="75"/>
    </location>
</feature>
<organism evidence="2 3">
    <name type="scientific">Alligator mississippiensis</name>
    <name type="common">American alligator</name>
    <dbReference type="NCBI Taxonomy" id="8496"/>
    <lineage>
        <taxon>Eukaryota</taxon>
        <taxon>Metazoa</taxon>
        <taxon>Chordata</taxon>
        <taxon>Craniata</taxon>
        <taxon>Vertebrata</taxon>
        <taxon>Euteleostomi</taxon>
        <taxon>Archelosauria</taxon>
        <taxon>Archosauria</taxon>
        <taxon>Crocodylia</taxon>
        <taxon>Alligatoridae</taxon>
        <taxon>Alligatorinae</taxon>
        <taxon>Alligator</taxon>
    </lineage>
</organism>
<gene>
    <name evidence="2" type="ORF">Y1Q_0000009</name>
</gene>
<feature type="compositionally biased region" description="Polar residues" evidence="1">
    <location>
        <begin position="96"/>
        <end position="105"/>
    </location>
</feature>
<protein>
    <submittedName>
        <fullName evidence="2">Uncharacterized protein</fullName>
    </submittedName>
</protein>
<dbReference type="AlphaFoldDB" id="A0A151MWI2"/>
<dbReference type="EMBL" id="AKHW03004753">
    <property type="protein sequence ID" value="KYO28799.1"/>
    <property type="molecule type" value="Genomic_DNA"/>
</dbReference>
<sequence>MSKGLETETENHTTLCNSSGIEGHNCVPAVALTAREYQRPVDEDEEENWRILHEGRLKICGEKKKTAERATKKDTGTAQGSCRRTADHRSKEVQPRESSVSSQENAVPVHRAEFSMEKSTTTLVKSQGHGLKVVLLLSWLQPAEDWWQGGAGFQ</sequence>
<feature type="region of interest" description="Disordered" evidence="1">
    <location>
        <begin position="65"/>
        <end position="108"/>
    </location>
</feature>
<reference evidence="2 3" key="1">
    <citation type="journal article" date="2012" name="Genome Biol.">
        <title>Sequencing three crocodilian genomes to illuminate the evolution of archosaurs and amniotes.</title>
        <authorList>
            <person name="St John J.A."/>
            <person name="Braun E.L."/>
            <person name="Isberg S.R."/>
            <person name="Miles L.G."/>
            <person name="Chong A.Y."/>
            <person name="Gongora J."/>
            <person name="Dalzell P."/>
            <person name="Moran C."/>
            <person name="Bed'hom B."/>
            <person name="Abzhanov A."/>
            <person name="Burgess S.C."/>
            <person name="Cooksey A.M."/>
            <person name="Castoe T.A."/>
            <person name="Crawford N.G."/>
            <person name="Densmore L.D."/>
            <person name="Drew J.C."/>
            <person name="Edwards S.V."/>
            <person name="Faircloth B.C."/>
            <person name="Fujita M.K."/>
            <person name="Greenwold M.J."/>
            <person name="Hoffmann F.G."/>
            <person name="Howard J.M."/>
            <person name="Iguchi T."/>
            <person name="Janes D.E."/>
            <person name="Khan S.Y."/>
            <person name="Kohno S."/>
            <person name="de Koning A.J."/>
            <person name="Lance S.L."/>
            <person name="McCarthy F.M."/>
            <person name="McCormack J.E."/>
            <person name="Merchant M.E."/>
            <person name="Peterson D.G."/>
            <person name="Pollock D.D."/>
            <person name="Pourmand N."/>
            <person name="Raney B.J."/>
            <person name="Roessler K.A."/>
            <person name="Sanford J.R."/>
            <person name="Sawyer R.H."/>
            <person name="Schmidt C.J."/>
            <person name="Triplett E.W."/>
            <person name="Tuberville T.D."/>
            <person name="Venegas-Anaya M."/>
            <person name="Howard J.T."/>
            <person name="Jarvis E.D."/>
            <person name="Guillette L.J.Jr."/>
            <person name="Glenn T.C."/>
            <person name="Green R.E."/>
            <person name="Ray D.A."/>
        </authorList>
    </citation>
    <scope>NUCLEOTIDE SEQUENCE [LARGE SCALE GENOMIC DNA]</scope>
    <source>
        <strain evidence="2">KSC_2009_1</strain>
    </source>
</reference>
<dbReference type="Proteomes" id="UP000050525">
    <property type="component" value="Unassembled WGS sequence"/>
</dbReference>
<proteinExistence type="predicted"/>
<feature type="compositionally biased region" description="Basic and acidic residues" evidence="1">
    <location>
        <begin position="84"/>
        <end position="95"/>
    </location>
</feature>
<comment type="caution">
    <text evidence="2">The sequence shown here is derived from an EMBL/GenBank/DDBJ whole genome shotgun (WGS) entry which is preliminary data.</text>
</comment>
<evidence type="ECO:0000256" key="1">
    <source>
        <dbReference type="SAM" id="MobiDB-lite"/>
    </source>
</evidence>